<evidence type="ECO:0000313" key="4">
    <source>
        <dbReference type="EMBL" id="SUZ75428.1"/>
    </source>
</evidence>
<accession>A0A381Q902</accession>
<protein>
    <recommendedName>
        <fullName evidence="3">PASTA domain-containing protein</fullName>
    </recommendedName>
</protein>
<dbReference type="Gene3D" id="3.30.10.20">
    <property type="match status" value="1"/>
</dbReference>
<organism evidence="4">
    <name type="scientific">marine metagenome</name>
    <dbReference type="NCBI Taxonomy" id="408172"/>
    <lineage>
        <taxon>unclassified sequences</taxon>
        <taxon>metagenomes</taxon>
        <taxon>ecological metagenomes</taxon>
    </lineage>
</organism>
<evidence type="ECO:0000259" key="3">
    <source>
        <dbReference type="PROSITE" id="PS51178"/>
    </source>
</evidence>
<dbReference type="SUPFAM" id="SSF56519">
    <property type="entry name" value="Penicillin binding protein dimerisation domain"/>
    <property type="match status" value="1"/>
</dbReference>
<dbReference type="InterPro" id="IPR005543">
    <property type="entry name" value="PASTA_dom"/>
</dbReference>
<dbReference type="Pfam" id="PF03793">
    <property type="entry name" value="PASTA"/>
    <property type="match status" value="1"/>
</dbReference>
<dbReference type="GO" id="GO:0008658">
    <property type="term" value="F:penicillin binding"/>
    <property type="evidence" value="ECO:0007669"/>
    <property type="project" value="InterPro"/>
</dbReference>
<dbReference type="SUPFAM" id="SSF56601">
    <property type="entry name" value="beta-lactamase/transpeptidase-like"/>
    <property type="match status" value="1"/>
</dbReference>
<dbReference type="InterPro" id="IPR012338">
    <property type="entry name" value="Beta-lactam/transpept-like"/>
</dbReference>
<dbReference type="Gene3D" id="3.30.450.330">
    <property type="match status" value="1"/>
</dbReference>
<dbReference type="EMBL" id="UINC01001245">
    <property type="protein sequence ID" value="SUZ75428.1"/>
    <property type="molecule type" value="Genomic_DNA"/>
</dbReference>
<name>A0A381Q902_9ZZZZ</name>
<dbReference type="InterPro" id="IPR005311">
    <property type="entry name" value="PBP_dimer"/>
</dbReference>
<dbReference type="PANTHER" id="PTHR30627">
    <property type="entry name" value="PEPTIDOGLYCAN D,D-TRANSPEPTIDASE"/>
    <property type="match status" value="1"/>
</dbReference>
<evidence type="ECO:0000256" key="1">
    <source>
        <dbReference type="ARBA" id="ARBA00004370"/>
    </source>
</evidence>
<dbReference type="InterPro" id="IPR036138">
    <property type="entry name" value="PBP_dimer_sf"/>
</dbReference>
<dbReference type="GO" id="GO:0005886">
    <property type="term" value="C:plasma membrane"/>
    <property type="evidence" value="ECO:0007669"/>
    <property type="project" value="TreeGrafter"/>
</dbReference>
<dbReference type="InterPro" id="IPR050515">
    <property type="entry name" value="Beta-lactam/transpept"/>
</dbReference>
<dbReference type="PANTHER" id="PTHR30627:SF1">
    <property type="entry name" value="PEPTIDOGLYCAN D,D-TRANSPEPTIDASE FTSI"/>
    <property type="match status" value="1"/>
</dbReference>
<dbReference type="PROSITE" id="PS51178">
    <property type="entry name" value="PASTA"/>
    <property type="match status" value="1"/>
</dbReference>
<proteinExistence type="predicted"/>
<dbReference type="Pfam" id="PF00905">
    <property type="entry name" value="Transpeptidase"/>
    <property type="match status" value="1"/>
</dbReference>
<evidence type="ECO:0000256" key="2">
    <source>
        <dbReference type="ARBA" id="ARBA00023136"/>
    </source>
</evidence>
<sequence>MILMWAGLTMRFFYIQVIRAHDLSARSEQQGGNKVMLSAVRGSVKDRRGLDLGTNVVHYSFGIHPKEVENREQLIAAFTNATGRSRKYYESRFSDSTSYVFLDRNLRTKVARPLLELEDRGLVVDRHGYRLYPHQNIASQIIGFTDVDNVGIEGIEKQFDKNLAGKSGWIVLQKDGKGRSRRNNAYPRMAPVDGSDVYLTIDLDYQAILQNELQKRVTRTSAKGAMGVILEPQTGKVLAMSSLPDFDPNGPATFPRETYRNRAVTDQFEPGSTFKVVLATAALSYNSVGKHEEFNCGDGSYNFRGHHVIEDWEKFSLLTFPQIIQNSSNVGTVKIAERIGPKNLYSIGRKFGFGSLSGISFPGETKGVFKQTEDWSGISIAQISIGYEVSVTTLQMALAYSAVANGGFLMKPQIVEKIIHPSGTVSYEAEPQVIRRVASKKVMDELTDMLELVVSKGTGTKANLPGWNVAGKTGTAKKYVDGGYSNNRFFTSFAGFFPAHDPKMVAVIILDEPKNGFHWGSEGSAPVFQAVMKRIVQADDSILVHKPVKQKKEVMADALIEPTVEKKVDSSPKPVTLITTAPMPKDGLVAVPDVRGRSLRNATSMLRHAGLKVNPKGSGTVVWQSPAPGLLVKETSSCTIGLN</sequence>
<feature type="domain" description="PASTA" evidence="3">
    <location>
        <begin position="585"/>
        <end position="643"/>
    </location>
</feature>
<dbReference type="GO" id="GO:0071555">
    <property type="term" value="P:cell wall organization"/>
    <property type="evidence" value="ECO:0007669"/>
    <property type="project" value="TreeGrafter"/>
</dbReference>
<dbReference type="Pfam" id="PF03717">
    <property type="entry name" value="PBP_dimer"/>
    <property type="match status" value="1"/>
</dbReference>
<dbReference type="SUPFAM" id="SSF54184">
    <property type="entry name" value="Penicillin-binding protein 2x (pbp-2x), c-terminal domain"/>
    <property type="match status" value="1"/>
</dbReference>
<dbReference type="CDD" id="cd06575">
    <property type="entry name" value="PASTA_Pbp2x-like_2"/>
    <property type="match status" value="1"/>
</dbReference>
<gene>
    <name evidence="4" type="ORF">METZ01_LOCUS28282</name>
</gene>
<keyword evidence="2" id="KW-0472">Membrane</keyword>
<comment type="subcellular location">
    <subcellularLocation>
        <location evidence="1">Membrane</location>
    </subcellularLocation>
</comment>
<dbReference type="Gene3D" id="3.40.710.10">
    <property type="entry name" value="DD-peptidase/beta-lactamase superfamily"/>
    <property type="match status" value="1"/>
</dbReference>
<dbReference type="Gene3D" id="3.90.1310.10">
    <property type="entry name" value="Penicillin-binding protein 2a (Domain 2)"/>
    <property type="match status" value="1"/>
</dbReference>
<dbReference type="InterPro" id="IPR001460">
    <property type="entry name" value="PCN-bd_Tpept"/>
</dbReference>
<dbReference type="AlphaFoldDB" id="A0A381Q902"/>
<reference evidence="4" key="1">
    <citation type="submission" date="2018-05" db="EMBL/GenBank/DDBJ databases">
        <authorList>
            <person name="Lanie J.A."/>
            <person name="Ng W.-L."/>
            <person name="Kazmierczak K.M."/>
            <person name="Andrzejewski T.M."/>
            <person name="Davidsen T.M."/>
            <person name="Wayne K.J."/>
            <person name="Tettelin H."/>
            <person name="Glass J.I."/>
            <person name="Rusch D."/>
            <person name="Podicherti R."/>
            <person name="Tsui H.-C.T."/>
            <person name="Winkler M.E."/>
        </authorList>
    </citation>
    <scope>NUCLEOTIDE SEQUENCE</scope>
</reference>